<dbReference type="InterPro" id="IPR039131">
    <property type="entry name" value="NDUFAF1"/>
</dbReference>
<comment type="similarity">
    <text evidence="1">Belongs to the CIA30 family.</text>
</comment>
<dbReference type="SUPFAM" id="SSF49785">
    <property type="entry name" value="Galactose-binding domain-like"/>
    <property type="match status" value="1"/>
</dbReference>
<dbReference type="PANTHER" id="PTHR13194">
    <property type="entry name" value="COMPLEX I INTERMEDIATE-ASSOCIATED PROTEIN 30"/>
    <property type="match status" value="1"/>
</dbReference>
<evidence type="ECO:0000256" key="1">
    <source>
        <dbReference type="ARBA" id="ARBA00007884"/>
    </source>
</evidence>
<accession>A0A1I3RZF4</accession>
<dbReference type="STRING" id="1144750.SAMN05443431_108196"/>
<feature type="domain" description="NADH:ubiquinone oxidoreductase intermediate-associated protein 30" evidence="2">
    <location>
        <begin position="27"/>
        <end position="182"/>
    </location>
</feature>
<name>A0A1I3RZF4_9FLAO</name>
<keyword evidence="4" id="KW-1185">Reference proteome</keyword>
<dbReference type="Proteomes" id="UP000199559">
    <property type="component" value="Unassembled WGS sequence"/>
</dbReference>
<protein>
    <submittedName>
        <fullName evidence="3">Complex I intermediate-associated protein 30 (CIA30)</fullName>
    </submittedName>
</protein>
<sequence length="188" mass="21160">MVVVSLDMKQLLLLTLLFMITTTGLTIDFGQDKAGDTWRIVNDGVMGGLSKSEIQLTNNSIQFTGAVSLENNGGFASMRTLVIKGALSACKTMTMRYKSSSRDRTFGLSLKNSQQYYIPYYKHTFSPKTTEWETLTVNLSDFKHYRISEVIGNDMPITALDDIYNMALIISDKKAGDFDIEIDYIKFE</sequence>
<dbReference type="InterPro" id="IPR013857">
    <property type="entry name" value="NADH-UbQ_OxRdtase-assoc_prot30"/>
</dbReference>
<dbReference type="PANTHER" id="PTHR13194:SF19">
    <property type="entry name" value="NAD(P)-BINDING ROSSMANN-FOLD SUPERFAMILY PROTEIN"/>
    <property type="match status" value="1"/>
</dbReference>
<reference evidence="4" key="1">
    <citation type="submission" date="2016-10" db="EMBL/GenBank/DDBJ databases">
        <authorList>
            <person name="Varghese N."/>
            <person name="Submissions S."/>
        </authorList>
    </citation>
    <scope>NUCLEOTIDE SEQUENCE [LARGE SCALE GENOMIC DNA]</scope>
    <source>
        <strain evidence="4">DSM 28881</strain>
    </source>
</reference>
<dbReference type="Gene3D" id="2.60.120.430">
    <property type="entry name" value="Galactose-binding lectin"/>
    <property type="match status" value="1"/>
</dbReference>
<dbReference type="InterPro" id="IPR008979">
    <property type="entry name" value="Galactose-bd-like_sf"/>
</dbReference>
<dbReference type="EMBL" id="FORM01000008">
    <property type="protein sequence ID" value="SFJ50699.1"/>
    <property type="molecule type" value="Genomic_DNA"/>
</dbReference>
<evidence type="ECO:0000259" key="2">
    <source>
        <dbReference type="Pfam" id="PF08547"/>
    </source>
</evidence>
<dbReference type="Pfam" id="PF08547">
    <property type="entry name" value="CIA30"/>
    <property type="match status" value="1"/>
</dbReference>
<organism evidence="3 4">
    <name type="scientific">Olleya namhaensis</name>
    <dbReference type="NCBI Taxonomy" id="1144750"/>
    <lineage>
        <taxon>Bacteria</taxon>
        <taxon>Pseudomonadati</taxon>
        <taxon>Bacteroidota</taxon>
        <taxon>Flavobacteriia</taxon>
        <taxon>Flavobacteriales</taxon>
        <taxon>Flavobacteriaceae</taxon>
    </lineage>
</organism>
<proteinExistence type="inferred from homology"/>
<gene>
    <name evidence="3" type="ORF">SAMN05443431_108196</name>
</gene>
<evidence type="ECO:0000313" key="4">
    <source>
        <dbReference type="Proteomes" id="UP000199559"/>
    </source>
</evidence>
<evidence type="ECO:0000313" key="3">
    <source>
        <dbReference type="EMBL" id="SFJ50699.1"/>
    </source>
</evidence>
<dbReference type="AlphaFoldDB" id="A0A1I3RZF4"/>